<keyword evidence="2" id="KW-1185">Reference proteome</keyword>
<name>A0A1B4V5E5_9GAMM</name>
<dbReference type="Proteomes" id="UP000218899">
    <property type="component" value="Chromosome"/>
</dbReference>
<accession>A0A1B4V5E5</accession>
<evidence type="ECO:0000313" key="2">
    <source>
        <dbReference type="Proteomes" id="UP000218899"/>
    </source>
</evidence>
<dbReference type="RefSeq" id="WP_096461231.1">
    <property type="nucleotide sequence ID" value="NZ_AP014936.1"/>
</dbReference>
<dbReference type="AlphaFoldDB" id="A0A1B4V5E5"/>
<dbReference type="KEGG" id="sva:SVA_2200"/>
<protein>
    <submittedName>
        <fullName evidence="1">Uncharacterized protein</fullName>
    </submittedName>
</protein>
<dbReference type="OrthoDB" id="9642478at2"/>
<reference evidence="1 2" key="1">
    <citation type="submission" date="2015-08" db="EMBL/GenBank/DDBJ databases">
        <title>Complete genome sequence of Sulfurifustis variabilis.</title>
        <authorList>
            <person name="Miura A."/>
            <person name="Kojima H."/>
            <person name="Fukui M."/>
        </authorList>
    </citation>
    <scope>NUCLEOTIDE SEQUENCE [LARGE SCALE GENOMIC DNA]</scope>
    <source>
        <strain evidence="2">skN76</strain>
    </source>
</reference>
<sequence length="98" mass="10899">MIDLIHAWRHLFSAVVALATDSGQVTERLKLAYFDHLVHISPNPHLSEDLQADFAALMNELRSAYPDRQADSGAVDAARGSRLAKRVVSLYEAVTRKL</sequence>
<organism evidence="1 2">
    <name type="scientific">Sulfurifustis variabilis</name>
    <dbReference type="NCBI Taxonomy" id="1675686"/>
    <lineage>
        <taxon>Bacteria</taxon>
        <taxon>Pseudomonadati</taxon>
        <taxon>Pseudomonadota</taxon>
        <taxon>Gammaproteobacteria</taxon>
        <taxon>Acidiferrobacterales</taxon>
        <taxon>Acidiferrobacteraceae</taxon>
        <taxon>Sulfurifustis</taxon>
    </lineage>
</organism>
<proteinExistence type="predicted"/>
<gene>
    <name evidence="1" type="ORF">SVA_2200</name>
</gene>
<evidence type="ECO:0000313" key="1">
    <source>
        <dbReference type="EMBL" id="BAU48750.1"/>
    </source>
</evidence>
<dbReference type="EMBL" id="AP014936">
    <property type="protein sequence ID" value="BAU48750.1"/>
    <property type="molecule type" value="Genomic_DNA"/>
</dbReference>